<dbReference type="Gramene" id="rna30627">
    <property type="protein sequence ID" value="RHN55446.1"/>
    <property type="gene ID" value="gene30627"/>
</dbReference>
<dbReference type="Gene3D" id="1.10.150.20">
    <property type="entry name" value="5' to 3' exonuclease, C-terminal subdomain"/>
    <property type="match status" value="1"/>
</dbReference>
<feature type="domain" description="DUF4378" evidence="1">
    <location>
        <begin position="95"/>
        <end position="233"/>
    </location>
</feature>
<proteinExistence type="predicted"/>
<evidence type="ECO:0000313" key="2">
    <source>
        <dbReference type="EMBL" id="RHN55446.1"/>
    </source>
</evidence>
<protein>
    <recommendedName>
        <fullName evidence="1">DUF4378 domain-containing protein</fullName>
    </recommendedName>
</protein>
<organism evidence="2">
    <name type="scientific">Medicago truncatula</name>
    <name type="common">Barrel medic</name>
    <name type="synonym">Medicago tribuloides</name>
    <dbReference type="NCBI Taxonomy" id="3880"/>
    <lineage>
        <taxon>Eukaryota</taxon>
        <taxon>Viridiplantae</taxon>
        <taxon>Streptophyta</taxon>
        <taxon>Embryophyta</taxon>
        <taxon>Tracheophyta</taxon>
        <taxon>Spermatophyta</taxon>
        <taxon>Magnoliopsida</taxon>
        <taxon>eudicotyledons</taxon>
        <taxon>Gunneridae</taxon>
        <taxon>Pentapetalae</taxon>
        <taxon>rosids</taxon>
        <taxon>fabids</taxon>
        <taxon>Fabales</taxon>
        <taxon>Fabaceae</taxon>
        <taxon>Papilionoideae</taxon>
        <taxon>50 kb inversion clade</taxon>
        <taxon>NPAAA clade</taxon>
        <taxon>Hologalegina</taxon>
        <taxon>IRL clade</taxon>
        <taxon>Trifolieae</taxon>
        <taxon>Medicago</taxon>
    </lineage>
</organism>
<evidence type="ECO:0000259" key="1">
    <source>
        <dbReference type="Pfam" id="PF14309"/>
    </source>
</evidence>
<dbReference type="EMBL" id="PSQE01000005">
    <property type="protein sequence ID" value="RHN55446.1"/>
    <property type="molecule type" value="Genomic_DNA"/>
</dbReference>
<dbReference type="InterPro" id="IPR025486">
    <property type="entry name" value="DUF4378"/>
</dbReference>
<accession>A0A396HQ22</accession>
<sequence>MMHTKKNLTGITGLSEAKVDKICEAAEKLLSEDSSVCNEALLLIGLRMQLRLLKLESEEHLEGRMLVSSDEDGVEVSSEMLEGNALWRTEDDWESSYIIDVLSEAQTDNNLVWQSLECPVSVSVFEDLEEWCSDLTTCSRSERRLLFDRINSGIVMIHEQSTDPQPWVRNAAKHFGPTRINGLQDALFQMLGNQGKVEDDVLRKESRWLKLSDDIDVIGIEVERMILDDFVAEIAGI</sequence>
<dbReference type="Pfam" id="PF14309">
    <property type="entry name" value="DUF4378"/>
    <property type="match status" value="1"/>
</dbReference>
<dbReference type="Proteomes" id="UP000265566">
    <property type="component" value="Chromosome 5"/>
</dbReference>
<dbReference type="AlphaFoldDB" id="A0A396HQ22"/>
<dbReference type="PANTHER" id="PTHR46836">
    <property type="entry name" value="AFADIN"/>
    <property type="match status" value="1"/>
</dbReference>
<reference evidence="2" key="1">
    <citation type="journal article" date="2018" name="Nat. Plants">
        <title>Whole-genome landscape of Medicago truncatula symbiotic genes.</title>
        <authorList>
            <person name="Pecrix Y."/>
            <person name="Gamas P."/>
            <person name="Carrere S."/>
        </authorList>
    </citation>
    <scope>NUCLEOTIDE SEQUENCE</scope>
    <source>
        <tissue evidence="2">Leaves</tissue>
    </source>
</reference>
<dbReference type="PANTHER" id="PTHR46836:SF8">
    <property type="entry name" value="AFADIN"/>
    <property type="match status" value="1"/>
</dbReference>
<name>A0A396HQ22_MEDTR</name>
<comment type="caution">
    <text evidence="2">The sequence shown here is derived from an EMBL/GenBank/DDBJ whole genome shotgun (WGS) entry which is preliminary data.</text>
</comment>
<gene>
    <name evidence="2" type="ORF">MtrunA17_Chr5g0417861</name>
</gene>